<dbReference type="RefSeq" id="WP_099569076.1">
    <property type="nucleotide sequence ID" value="NZ_JACXXF010000004.1"/>
</dbReference>
<proteinExistence type="predicted"/>
<feature type="transmembrane region" description="Helical" evidence="1">
    <location>
        <begin position="6"/>
        <end position="25"/>
    </location>
</feature>
<keyword evidence="1" id="KW-0812">Transmembrane</keyword>
<sequence length="148" mass="17645">MKLNWGTGVVIAFILFISFIMYFVIAMNTDKNLDHDLVNDNYYKQELEYQNDINKETKSKELDSKITWTKTQEGMLISFPSELDYNDIKGTVFLYRPSNKQLDFETTILLSNHNLLIPDKRMLDGRWNIKIDWNYKGTNYMFKEDVLY</sequence>
<organism evidence="2 3">
    <name type="scientific">Olleya marilimosa</name>
    <dbReference type="NCBI Taxonomy" id="272164"/>
    <lineage>
        <taxon>Bacteria</taxon>
        <taxon>Pseudomonadati</taxon>
        <taxon>Bacteroidota</taxon>
        <taxon>Flavobacteriia</taxon>
        <taxon>Flavobacteriales</taxon>
        <taxon>Flavobacteriaceae</taxon>
    </lineage>
</organism>
<protein>
    <submittedName>
        <fullName evidence="2">FixH family protein</fullName>
    </submittedName>
</protein>
<gene>
    <name evidence="2" type="ORF">IEG06_10100</name>
</gene>
<reference evidence="2 3" key="1">
    <citation type="submission" date="2020-09" db="EMBL/GenBank/DDBJ databases">
        <title>Bacillus nautilus sp. nov., Chryseoglobus crepusculi sp. nov, and Psychrobacter noctis sp. nov., isolated from deep-sea sponges from the equatorial Atlantic.</title>
        <authorList>
            <person name="Stennett H.L."/>
            <person name="Williams S.E."/>
        </authorList>
    </citation>
    <scope>NUCLEOTIDE SEQUENCE [LARGE SCALE GENOMIC DNA]</scope>
    <source>
        <strain evidence="2 3">28M-24</strain>
    </source>
</reference>
<dbReference type="Proteomes" id="UP000627521">
    <property type="component" value="Unassembled WGS sequence"/>
</dbReference>
<dbReference type="Pfam" id="PF05751">
    <property type="entry name" value="FixH"/>
    <property type="match status" value="1"/>
</dbReference>
<comment type="caution">
    <text evidence="2">The sequence shown here is derived from an EMBL/GenBank/DDBJ whole genome shotgun (WGS) entry which is preliminary data.</text>
</comment>
<evidence type="ECO:0000256" key="1">
    <source>
        <dbReference type="SAM" id="Phobius"/>
    </source>
</evidence>
<evidence type="ECO:0000313" key="2">
    <source>
        <dbReference type="EMBL" id="MBD3863801.1"/>
    </source>
</evidence>
<evidence type="ECO:0000313" key="3">
    <source>
        <dbReference type="Proteomes" id="UP000627521"/>
    </source>
</evidence>
<dbReference type="InterPro" id="IPR008620">
    <property type="entry name" value="FixH"/>
</dbReference>
<keyword evidence="3" id="KW-1185">Reference proteome</keyword>
<keyword evidence="1" id="KW-1133">Transmembrane helix</keyword>
<name>A0ABR8LVR6_9FLAO</name>
<dbReference type="EMBL" id="JACXXH010000005">
    <property type="protein sequence ID" value="MBD3863801.1"/>
    <property type="molecule type" value="Genomic_DNA"/>
</dbReference>
<keyword evidence="1" id="KW-0472">Membrane</keyword>
<accession>A0ABR8LVR6</accession>